<proteinExistence type="inferred from homology"/>
<comment type="function">
    <text evidence="1">Accessory subunit of the mitochondrial membrane respiratory chain NADH dehydrogenase (Complex I), that is believed not to be involved in catalysis. Complex I functions in the transfer of electrons from NADH to the respiratory chain. The immediate electron acceptor for the enzyme is believed to be ubiquinone.</text>
</comment>
<dbReference type="AlphaFoldDB" id="A0A0F7U053"/>
<evidence type="ECO:0000256" key="5">
    <source>
        <dbReference type="ARBA" id="ARBA00022448"/>
    </source>
</evidence>
<dbReference type="GO" id="GO:0005743">
    <property type="term" value="C:mitochondrial inner membrane"/>
    <property type="evidence" value="ECO:0007669"/>
    <property type="project" value="UniProtKB-SubCell"/>
</dbReference>
<dbReference type="STRING" id="104259.A0A0F7U053"/>
<accession>A0A0F7U053</accession>
<evidence type="ECO:0000256" key="4">
    <source>
        <dbReference type="ARBA" id="ARBA00016392"/>
    </source>
</evidence>
<evidence type="ECO:0000313" key="14">
    <source>
        <dbReference type="EMBL" id="CEJ62334.1"/>
    </source>
</evidence>
<evidence type="ECO:0000313" key="15">
    <source>
        <dbReference type="Proteomes" id="UP000042958"/>
    </source>
</evidence>
<evidence type="ECO:0000256" key="11">
    <source>
        <dbReference type="ARBA" id="ARBA00023128"/>
    </source>
</evidence>
<dbReference type="OrthoDB" id="1920692at2759"/>
<sequence>MGVPFEALLPYAIITGMFGVTGAGLYVVKRFANEGKKPRWNRDLWDRVMMERDLRITGTMRGQSSNHQAPPGFDVSKPWKIEKRIF</sequence>
<evidence type="ECO:0000256" key="9">
    <source>
        <dbReference type="ARBA" id="ARBA00022982"/>
    </source>
</evidence>
<keyword evidence="15" id="KW-1185">Reference proteome</keyword>
<evidence type="ECO:0000256" key="1">
    <source>
        <dbReference type="ARBA" id="ARBA00003195"/>
    </source>
</evidence>
<evidence type="ECO:0000256" key="6">
    <source>
        <dbReference type="ARBA" id="ARBA00022660"/>
    </source>
</evidence>
<dbReference type="Proteomes" id="UP000042958">
    <property type="component" value="Unassembled WGS sequence"/>
</dbReference>
<evidence type="ECO:0000256" key="12">
    <source>
        <dbReference type="ARBA" id="ARBA00023136"/>
    </source>
</evidence>
<keyword evidence="5" id="KW-0813">Transport</keyword>
<evidence type="ECO:0000256" key="8">
    <source>
        <dbReference type="ARBA" id="ARBA00022792"/>
    </source>
</evidence>
<keyword evidence="6" id="KW-0679">Respiratory chain</keyword>
<feature type="transmembrane region" description="Helical" evidence="13">
    <location>
        <begin position="12"/>
        <end position="32"/>
    </location>
</feature>
<dbReference type="EMBL" id="CDHK01000015">
    <property type="protein sequence ID" value="CEJ62334.1"/>
    <property type="molecule type" value="Genomic_DNA"/>
</dbReference>
<evidence type="ECO:0000256" key="3">
    <source>
        <dbReference type="ARBA" id="ARBA00009960"/>
    </source>
</evidence>
<gene>
    <name evidence="14" type="ORF">PMG11_10836</name>
</gene>
<comment type="subcellular location">
    <subcellularLocation>
        <location evidence="2">Mitochondrion inner membrane</location>
        <topology evidence="2">Single-pass membrane protein</topology>
        <orientation evidence="2">Matrix side</orientation>
    </subcellularLocation>
</comment>
<evidence type="ECO:0000256" key="7">
    <source>
        <dbReference type="ARBA" id="ARBA00022692"/>
    </source>
</evidence>
<keyword evidence="12 13" id="KW-0472">Membrane</keyword>
<keyword evidence="8" id="KW-0999">Mitochondrion inner membrane</keyword>
<keyword evidence="11" id="KW-0496">Mitochondrion</keyword>
<comment type="similarity">
    <text evidence="3">Belongs to the complex I NDUFA1 subunit family.</text>
</comment>
<organism evidence="14 15">
    <name type="scientific">Penicillium brasilianum</name>
    <dbReference type="NCBI Taxonomy" id="104259"/>
    <lineage>
        <taxon>Eukaryota</taxon>
        <taxon>Fungi</taxon>
        <taxon>Dikarya</taxon>
        <taxon>Ascomycota</taxon>
        <taxon>Pezizomycotina</taxon>
        <taxon>Eurotiomycetes</taxon>
        <taxon>Eurotiomycetidae</taxon>
        <taxon>Eurotiales</taxon>
        <taxon>Aspergillaceae</taxon>
        <taxon>Penicillium</taxon>
    </lineage>
</organism>
<dbReference type="PANTHER" id="PTHR17098:SF2">
    <property type="entry name" value="NADH DEHYDROGENASE [UBIQUINONE] 1 ALPHA SUBCOMPLEX SUBUNIT 1"/>
    <property type="match status" value="1"/>
</dbReference>
<dbReference type="Pfam" id="PF15879">
    <property type="entry name" value="MWFE"/>
    <property type="match status" value="1"/>
</dbReference>
<protein>
    <recommendedName>
        <fullName evidence="4">NADH dehydrogenase [ubiquinone] 1 alpha subcomplex subunit 1</fullName>
    </recommendedName>
</protein>
<keyword evidence="7 13" id="KW-0812">Transmembrane</keyword>
<reference evidence="15" key="1">
    <citation type="journal article" date="2015" name="Genome Announc.">
        <title>Draft genome sequence of the fungus Penicillium brasilianum MG11.</title>
        <authorList>
            <person name="Horn F."/>
            <person name="Linde J."/>
            <person name="Mattern D.J."/>
            <person name="Walther G."/>
            <person name="Guthke R."/>
            <person name="Brakhage A.A."/>
            <person name="Valiante V."/>
        </authorList>
    </citation>
    <scope>NUCLEOTIDE SEQUENCE [LARGE SCALE GENOMIC DNA]</scope>
    <source>
        <strain evidence="15">MG11</strain>
    </source>
</reference>
<keyword evidence="9" id="KW-0249">Electron transport</keyword>
<keyword evidence="10 13" id="KW-1133">Transmembrane helix</keyword>
<dbReference type="InterPro" id="IPR017384">
    <property type="entry name" value="NADH_Ub_cplx-1_asu_su-1"/>
</dbReference>
<dbReference type="PANTHER" id="PTHR17098">
    <property type="entry name" value="NADH-UBIQUINONE OXIDOREDUCTASE MWFE SUBUNIT"/>
    <property type="match status" value="1"/>
</dbReference>
<evidence type="ECO:0000256" key="2">
    <source>
        <dbReference type="ARBA" id="ARBA00004298"/>
    </source>
</evidence>
<evidence type="ECO:0000256" key="13">
    <source>
        <dbReference type="SAM" id="Phobius"/>
    </source>
</evidence>
<name>A0A0F7U053_PENBI</name>
<evidence type="ECO:0000256" key="10">
    <source>
        <dbReference type="ARBA" id="ARBA00022989"/>
    </source>
</evidence>